<feature type="chain" id="PRO_5021742175" description="Squalene cyclase C-terminal domain-containing protein" evidence="1">
    <location>
        <begin position="27"/>
        <end position="371"/>
    </location>
</feature>
<dbReference type="AlphaFoldDB" id="A0A517Y6U4"/>
<proteinExistence type="predicted"/>
<evidence type="ECO:0000313" key="2">
    <source>
        <dbReference type="EMBL" id="QDU25940.1"/>
    </source>
</evidence>
<dbReference type="CDD" id="cd00688">
    <property type="entry name" value="ISOPREN_C2_like"/>
    <property type="match status" value="1"/>
</dbReference>
<dbReference type="InterPro" id="IPR008930">
    <property type="entry name" value="Terpenoid_cyclase/PrenylTrfase"/>
</dbReference>
<keyword evidence="1" id="KW-0732">Signal</keyword>
<dbReference type="SUPFAM" id="SSF48239">
    <property type="entry name" value="Terpenoid cyclases/Protein prenyltransferases"/>
    <property type="match status" value="1"/>
</dbReference>
<sequence length="371" mass="39938" precursor="true">MVRRFMAAMVCAVVSGTMLVPAHVSGADTANKAYEPMVNRAIEFLTTKAQDADGAYNAKAGPAITALVTAALLRHGRSPADPQIAKSLKYLESFVRADGGIHAAETSHKNYETAISLVAFGLANKDGKYDTILKAGEKYMKSLQWGATDGKAPSDVEYGGAGYGKNKRPDLSNTSFFIDALKATGNGESDEAMKRALIFVSRCQNLETPNNTTPFAAKKPDGGFYYTPAAGGSSQAGVDEETGALRSYASMTYAGLKSMIYAGVAKDDQRVVAAQKWLAKNYDLQSNPGMGTSGLYYYYHTMAKTLDALGQDKFVDEKGVAHDWRQEIIETLAAKQQPDGSWVNENNRWMEGDSAIVTGYALLALSYCKAK</sequence>
<dbReference type="Gene3D" id="1.50.10.20">
    <property type="match status" value="2"/>
</dbReference>
<reference evidence="2 3" key="1">
    <citation type="submission" date="2019-02" db="EMBL/GenBank/DDBJ databases">
        <title>Deep-cultivation of Planctomycetes and their phenomic and genomic characterization uncovers novel biology.</title>
        <authorList>
            <person name="Wiegand S."/>
            <person name="Jogler M."/>
            <person name="Boedeker C."/>
            <person name="Pinto D."/>
            <person name="Vollmers J."/>
            <person name="Rivas-Marin E."/>
            <person name="Kohn T."/>
            <person name="Peeters S.H."/>
            <person name="Heuer A."/>
            <person name="Rast P."/>
            <person name="Oberbeckmann S."/>
            <person name="Bunk B."/>
            <person name="Jeske O."/>
            <person name="Meyerdierks A."/>
            <person name="Storesund J.E."/>
            <person name="Kallscheuer N."/>
            <person name="Luecker S."/>
            <person name="Lage O.M."/>
            <person name="Pohl T."/>
            <person name="Merkel B.J."/>
            <person name="Hornburger P."/>
            <person name="Mueller R.-W."/>
            <person name="Bruemmer F."/>
            <person name="Labrenz M."/>
            <person name="Spormann A.M."/>
            <person name="Op den Camp H."/>
            <person name="Overmann J."/>
            <person name="Amann R."/>
            <person name="Jetten M.S.M."/>
            <person name="Mascher T."/>
            <person name="Medema M.H."/>
            <person name="Devos D.P."/>
            <person name="Kaster A.-K."/>
            <person name="Ovreas L."/>
            <person name="Rohde M."/>
            <person name="Galperin M.Y."/>
            <person name="Jogler C."/>
        </authorList>
    </citation>
    <scope>NUCLEOTIDE SEQUENCE [LARGE SCALE GENOMIC DNA]</scope>
    <source>
        <strain evidence="2 3">ETA_A8</strain>
    </source>
</reference>
<evidence type="ECO:0000256" key="1">
    <source>
        <dbReference type="SAM" id="SignalP"/>
    </source>
</evidence>
<keyword evidence="3" id="KW-1185">Reference proteome</keyword>
<evidence type="ECO:0008006" key="4">
    <source>
        <dbReference type="Google" id="ProtNLM"/>
    </source>
</evidence>
<dbReference type="RefSeq" id="WP_202921563.1">
    <property type="nucleotide sequence ID" value="NZ_CP036274.1"/>
</dbReference>
<gene>
    <name evidence="2" type="ORF">ETAA8_10120</name>
</gene>
<name>A0A517Y6U4_9BACT</name>
<evidence type="ECO:0000313" key="3">
    <source>
        <dbReference type="Proteomes" id="UP000315017"/>
    </source>
</evidence>
<protein>
    <recommendedName>
        <fullName evidence="4">Squalene cyclase C-terminal domain-containing protein</fullName>
    </recommendedName>
</protein>
<feature type="signal peptide" evidence="1">
    <location>
        <begin position="1"/>
        <end position="26"/>
    </location>
</feature>
<accession>A0A517Y6U4</accession>
<dbReference type="EMBL" id="CP036274">
    <property type="protein sequence ID" value="QDU25940.1"/>
    <property type="molecule type" value="Genomic_DNA"/>
</dbReference>
<dbReference type="Proteomes" id="UP000315017">
    <property type="component" value="Chromosome"/>
</dbReference>
<organism evidence="2 3">
    <name type="scientific">Anatilimnocola aggregata</name>
    <dbReference type="NCBI Taxonomy" id="2528021"/>
    <lineage>
        <taxon>Bacteria</taxon>
        <taxon>Pseudomonadati</taxon>
        <taxon>Planctomycetota</taxon>
        <taxon>Planctomycetia</taxon>
        <taxon>Pirellulales</taxon>
        <taxon>Pirellulaceae</taxon>
        <taxon>Anatilimnocola</taxon>
    </lineage>
</organism>
<dbReference type="KEGG" id="aagg:ETAA8_10120"/>